<evidence type="ECO:0000313" key="3">
    <source>
        <dbReference type="Proteomes" id="UP000230759"/>
    </source>
</evidence>
<evidence type="ECO:0000256" key="1">
    <source>
        <dbReference type="SAM" id="Phobius"/>
    </source>
</evidence>
<organism evidence="2 3">
    <name type="scientific">Candidatus Woesebacteria bacterium CG22_combo_CG10-13_8_21_14_all_45_10</name>
    <dbReference type="NCBI Taxonomy" id="1975060"/>
    <lineage>
        <taxon>Bacteria</taxon>
        <taxon>Candidatus Woeseibacteriota</taxon>
    </lineage>
</organism>
<keyword evidence="1" id="KW-0472">Membrane</keyword>
<dbReference type="Pfam" id="PF18901">
    <property type="entry name" value="DUF5657"/>
    <property type="match status" value="1"/>
</dbReference>
<dbReference type="Proteomes" id="UP000230759">
    <property type="component" value="Unassembled WGS sequence"/>
</dbReference>
<reference evidence="2 3" key="1">
    <citation type="submission" date="2017-09" db="EMBL/GenBank/DDBJ databases">
        <title>Depth-based differentiation of microbial function through sediment-hosted aquifers and enrichment of novel symbionts in the deep terrestrial subsurface.</title>
        <authorList>
            <person name="Probst A.J."/>
            <person name="Ladd B."/>
            <person name="Jarett J.K."/>
            <person name="Geller-Mcgrath D.E."/>
            <person name="Sieber C.M."/>
            <person name="Emerson J.B."/>
            <person name="Anantharaman K."/>
            <person name="Thomas B.C."/>
            <person name="Malmstrom R."/>
            <person name="Stieglmeier M."/>
            <person name="Klingl A."/>
            <person name="Woyke T."/>
            <person name="Ryan C.M."/>
            <person name="Banfield J.F."/>
        </authorList>
    </citation>
    <scope>NUCLEOTIDE SEQUENCE [LARGE SCALE GENOMIC DNA]</scope>
    <source>
        <strain evidence="2">CG22_combo_CG10-13_8_21_14_all_45_10</strain>
    </source>
</reference>
<evidence type="ECO:0000313" key="2">
    <source>
        <dbReference type="EMBL" id="PIP57129.1"/>
    </source>
</evidence>
<dbReference type="InterPro" id="IPR043716">
    <property type="entry name" value="DUF5657"/>
</dbReference>
<gene>
    <name evidence="2" type="ORF">COX04_01185</name>
</gene>
<feature type="transmembrane region" description="Helical" evidence="1">
    <location>
        <begin position="55"/>
        <end position="74"/>
    </location>
</feature>
<feature type="transmembrane region" description="Helical" evidence="1">
    <location>
        <begin position="12"/>
        <end position="35"/>
    </location>
</feature>
<accession>A0A2H0BHU9</accession>
<keyword evidence="1" id="KW-1133">Transmembrane helix</keyword>
<protein>
    <submittedName>
        <fullName evidence="2">Uncharacterized protein</fullName>
    </submittedName>
</protein>
<keyword evidence="1" id="KW-0812">Transmembrane</keyword>
<name>A0A2H0BHU9_9BACT</name>
<sequence length="75" mass="8235">MVGTLPIFGISIWPIVKIAALILLGLYLVFALVVVRQVQLMTDTVGVGFEGPIRAFSYLHFIFAVMIFIAAILIL</sequence>
<proteinExistence type="predicted"/>
<dbReference type="EMBL" id="PCSV01000030">
    <property type="protein sequence ID" value="PIP57129.1"/>
    <property type="molecule type" value="Genomic_DNA"/>
</dbReference>
<dbReference type="AlphaFoldDB" id="A0A2H0BHU9"/>
<comment type="caution">
    <text evidence="2">The sequence shown here is derived from an EMBL/GenBank/DDBJ whole genome shotgun (WGS) entry which is preliminary data.</text>
</comment>